<dbReference type="Proteomes" id="UP000799776">
    <property type="component" value="Unassembled WGS sequence"/>
</dbReference>
<proteinExistence type="predicted"/>
<gene>
    <name evidence="2" type="ORF">K490DRAFT_56288</name>
</gene>
<dbReference type="EMBL" id="ML978717">
    <property type="protein sequence ID" value="KAF2088282.1"/>
    <property type="molecule type" value="Genomic_DNA"/>
</dbReference>
<evidence type="ECO:0000313" key="3">
    <source>
        <dbReference type="Proteomes" id="UP000799776"/>
    </source>
</evidence>
<dbReference type="AlphaFoldDB" id="A0A9P4HWU3"/>
<comment type="caution">
    <text evidence="2">The sequence shown here is derived from an EMBL/GenBank/DDBJ whole genome shotgun (WGS) entry which is preliminary data.</text>
</comment>
<evidence type="ECO:0000313" key="2">
    <source>
        <dbReference type="EMBL" id="KAF2088282.1"/>
    </source>
</evidence>
<feature type="region of interest" description="Disordered" evidence="1">
    <location>
        <begin position="119"/>
        <end position="275"/>
    </location>
</feature>
<evidence type="ECO:0000256" key="1">
    <source>
        <dbReference type="SAM" id="MobiDB-lite"/>
    </source>
</evidence>
<accession>A0A9P4HWU3</accession>
<feature type="compositionally biased region" description="Polar residues" evidence="1">
    <location>
        <begin position="151"/>
        <end position="173"/>
    </location>
</feature>
<name>A0A9P4HWU3_9PEZI</name>
<keyword evidence="3" id="KW-1185">Reference proteome</keyword>
<feature type="compositionally biased region" description="Basic and acidic residues" evidence="1">
    <location>
        <begin position="258"/>
        <end position="268"/>
    </location>
</feature>
<feature type="compositionally biased region" description="Low complexity" evidence="1">
    <location>
        <begin position="204"/>
        <end position="244"/>
    </location>
</feature>
<dbReference type="OrthoDB" id="3641178at2759"/>
<sequence length="314" mass="34591">MAGTESSGSPFHPPSFSSRKVVLVNQRFQLADRNRRLVEAKTHLFDRQYRQCIAKCAEHLNYWGDAAPPLVKTYLHYLTAASHDALARDMHILSTSRLPTIELAERHYNAALEALIPPISLPSSPHTSPSKSSKQSRMDSVVDTMLPHRSPSVSPTKRAGSSTAFQTPRSQRGCTRIHEVGSAEEEDSDSNVDIVLPSRGLTVSPTKLSSPTKTTKTSITKLSSPTKSSKIPQTPKKSTDTSPSKPKKWSRTSPIKPTRTDEENKADSGSDSLYNFIPRSEATGRLIQLLDVADKAIKGVGHGDDLRHKHKQRL</sequence>
<protein>
    <submittedName>
        <fullName evidence="2">Uncharacterized protein</fullName>
    </submittedName>
</protein>
<reference evidence="2" key="1">
    <citation type="journal article" date="2020" name="Stud. Mycol.">
        <title>101 Dothideomycetes genomes: a test case for predicting lifestyles and emergence of pathogens.</title>
        <authorList>
            <person name="Haridas S."/>
            <person name="Albert R."/>
            <person name="Binder M."/>
            <person name="Bloem J."/>
            <person name="Labutti K."/>
            <person name="Salamov A."/>
            <person name="Andreopoulos B."/>
            <person name="Baker S."/>
            <person name="Barry K."/>
            <person name="Bills G."/>
            <person name="Bluhm B."/>
            <person name="Cannon C."/>
            <person name="Castanera R."/>
            <person name="Culley D."/>
            <person name="Daum C."/>
            <person name="Ezra D."/>
            <person name="Gonzalez J."/>
            <person name="Henrissat B."/>
            <person name="Kuo A."/>
            <person name="Liang C."/>
            <person name="Lipzen A."/>
            <person name="Lutzoni F."/>
            <person name="Magnuson J."/>
            <person name="Mondo S."/>
            <person name="Nolan M."/>
            <person name="Ohm R."/>
            <person name="Pangilinan J."/>
            <person name="Park H.-J."/>
            <person name="Ramirez L."/>
            <person name="Alfaro M."/>
            <person name="Sun H."/>
            <person name="Tritt A."/>
            <person name="Yoshinaga Y."/>
            <person name="Zwiers L.-H."/>
            <person name="Turgeon B."/>
            <person name="Goodwin S."/>
            <person name="Spatafora J."/>
            <person name="Crous P."/>
            <person name="Grigoriev I."/>
        </authorList>
    </citation>
    <scope>NUCLEOTIDE SEQUENCE</scope>
    <source>
        <strain evidence="2">CBS 121410</strain>
    </source>
</reference>
<organism evidence="2 3">
    <name type="scientific">Saccharata proteae CBS 121410</name>
    <dbReference type="NCBI Taxonomy" id="1314787"/>
    <lineage>
        <taxon>Eukaryota</taxon>
        <taxon>Fungi</taxon>
        <taxon>Dikarya</taxon>
        <taxon>Ascomycota</taxon>
        <taxon>Pezizomycotina</taxon>
        <taxon>Dothideomycetes</taxon>
        <taxon>Dothideomycetes incertae sedis</taxon>
        <taxon>Botryosphaeriales</taxon>
        <taxon>Saccharataceae</taxon>
        <taxon>Saccharata</taxon>
    </lineage>
</organism>
<feature type="compositionally biased region" description="Low complexity" evidence="1">
    <location>
        <begin position="119"/>
        <end position="139"/>
    </location>
</feature>